<sequence length="103" mass="12077">MGEHQLEREESLRIAAPNVYRRMVETFEKHNIHPYDAQGSVIKKKEGLDVTLRLSNSFSEVAKTHISFEQVKEPDTELTDFFEQAAEKCKKQLITDYYKMIKL</sequence>
<evidence type="ECO:0000313" key="2">
    <source>
        <dbReference type="Proteomes" id="UP001601058"/>
    </source>
</evidence>
<name>A0ABW6K099_9BACI</name>
<dbReference type="EMBL" id="JBIACJ010000007">
    <property type="protein sequence ID" value="MFE8697516.1"/>
    <property type="molecule type" value="Genomic_DNA"/>
</dbReference>
<organism evidence="1 2">
    <name type="scientific">Cytobacillus mangrovibacter</name>
    <dbReference type="NCBI Taxonomy" id="3299024"/>
    <lineage>
        <taxon>Bacteria</taxon>
        <taxon>Bacillati</taxon>
        <taxon>Bacillota</taxon>
        <taxon>Bacilli</taxon>
        <taxon>Bacillales</taxon>
        <taxon>Bacillaceae</taxon>
        <taxon>Cytobacillus</taxon>
    </lineage>
</organism>
<proteinExistence type="predicted"/>
<dbReference type="Proteomes" id="UP001601058">
    <property type="component" value="Unassembled WGS sequence"/>
</dbReference>
<gene>
    <name evidence="1" type="ORF">ACFYKT_14325</name>
</gene>
<dbReference type="RefSeq" id="WP_389220847.1">
    <property type="nucleotide sequence ID" value="NZ_JBIACJ010000007.1"/>
</dbReference>
<keyword evidence="2" id="KW-1185">Reference proteome</keyword>
<reference evidence="1 2" key="1">
    <citation type="submission" date="2024-08" db="EMBL/GenBank/DDBJ databases">
        <title>Two novel Cytobacillus novel species.</title>
        <authorList>
            <person name="Liu G."/>
        </authorList>
    </citation>
    <scope>NUCLEOTIDE SEQUENCE [LARGE SCALE GENOMIC DNA]</scope>
    <source>
        <strain evidence="1 2">FJAT-53684</strain>
    </source>
</reference>
<protein>
    <submittedName>
        <fullName evidence="1">Uncharacterized protein</fullName>
    </submittedName>
</protein>
<accession>A0ABW6K099</accession>
<comment type="caution">
    <text evidence="1">The sequence shown here is derived from an EMBL/GenBank/DDBJ whole genome shotgun (WGS) entry which is preliminary data.</text>
</comment>
<evidence type="ECO:0000313" key="1">
    <source>
        <dbReference type="EMBL" id="MFE8697516.1"/>
    </source>
</evidence>